<dbReference type="InterPro" id="IPR016181">
    <property type="entry name" value="Acyl_CoA_acyltransferase"/>
</dbReference>
<dbReference type="InterPro" id="IPR000182">
    <property type="entry name" value="GNAT_dom"/>
</dbReference>
<comment type="caution">
    <text evidence="2">The sequence shown here is derived from an EMBL/GenBank/DDBJ whole genome shotgun (WGS) entry which is preliminary data.</text>
</comment>
<accession>A0ABN3UJD1</accession>
<keyword evidence="3" id="KW-1185">Reference proteome</keyword>
<sequence>MTETPAPPVLEGGDVRLRPFVGADADARREHGWHREIEHCYGSDRDTGPMSDDEVRAWMDDVTTRAGGTLWAVEVQGRLVGHTMLHALNHADRRARFAIGMFSPAVMGRGTGTTATRLVLRHAFDTLDLHRIDLRVLSFNAAAIACYRRCGFVEEGRERETCLIGDQWHDDLVMAVLDREFRAADATLPPLA</sequence>
<dbReference type="PANTHER" id="PTHR43415:SF3">
    <property type="entry name" value="GNAT-FAMILY ACETYLTRANSFERASE"/>
    <property type="match status" value="1"/>
</dbReference>
<dbReference type="EMBL" id="BAAARN010000001">
    <property type="protein sequence ID" value="GAA2733110.1"/>
    <property type="molecule type" value="Genomic_DNA"/>
</dbReference>
<dbReference type="Gene3D" id="3.40.630.30">
    <property type="match status" value="1"/>
</dbReference>
<dbReference type="RefSeq" id="WP_344190959.1">
    <property type="nucleotide sequence ID" value="NZ_BAAARN010000001.1"/>
</dbReference>
<evidence type="ECO:0000313" key="2">
    <source>
        <dbReference type="EMBL" id="GAA2733110.1"/>
    </source>
</evidence>
<feature type="domain" description="N-acetyltransferase" evidence="1">
    <location>
        <begin position="15"/>
        <end position="179"/>
    </location>
</feature>
<gene>
    <name evidence="2" type="ORF">GCM10009867_10500</name>
</gene>
<reference evidence="2 3" key="1">
    <citation type="journal article" date="2019" name="Int. J. Syst. Evol. Microbiol.">
        <title>The Global Catalogue of Microorganisms (GCM) 10K type strain sequencing project: providing services to taxonomists for standard genome sequencing and annotation.</title>
        <authorList>
            <consortium name="The Broad Institute Genomics Platform"/>
            <consortium name="The Broad Institute Genome Sequencing Center for Infectious Disease"/>
            <person name="Wu L."/>
            <person name="Ma J."/>
        </authorList>
    </citation>
    <scope>NUCLEOTIDE SEQUENCE [LARGE SCALE GENOMIC DNA]</scope>
    <source>
        <strain evidence="2 3">JCM 16378</strain>
    </source>
</reference>
<organism evidence="2 3">
    <name type="scientific">Pedococcus aerophilus</name>
    <dbReference type="NCBI Taxonomy" id="436356"/>
    <lineage>
        <taxon>Bacteria</taxon>
        <taxon>Bacillati</taxon>
        <taxon>Actinomycetota</taxon>
        <taxon>Actinomycetes</taxon>
        <taxon>Micrococcales</taxon>
        <taxon>Intrasporangiaceae</taxon>
        <taxon>Pedococcus</taxon>
    </lineage>
</organism>
<evidence type="ECO:0000313" key="3">
    <source>
        <dbReference type="Proteomes" id="UP001501326"/>
    </source>
</evidence>
<name>A0ABN3UJD1_9MICO</name>
<dbReference type="Pfam" id="PF13302">
    <property type="entry name" value="Acetyltransf_3"/>
    <property type="match status" value="1"/>
</dbReference>
<dbReference type="SUPFAM" id="SSF55729">
    <property type="entry name" value="Acyl-CoA N-acyltransferases (Nat)"/>
    <property type="match status" value="1"/>
</dbReference>
<protein>
    <recommendedName>
        <fullName evidence="1">N-acetyltransferase domain-containing protein</fullName>
    </recommendedName>
</protein>
<proteinExistence type="predicted"/>
<dbReference type="Proteomes" id="UP001501326">
    <property type="component" value="Unassembled WGS sequence"/>
</dbReference>
<dbReference type="PROSITE" id="PS51186">
    <property type="entry name" value="GNAT"/>
    <property type="match status" value="1"/>
</dbReference>
<dbReference type="PANTHER" id="PTHR43415">
    <property type="entry name" value="SPERMIDINE N(1)-ACETYLTRANSFERASE"/>
    <property type="match status" value="1"/>
</dbReference>
<evidence type="ECO:0000259" key="1">
    <source>
        <dbReference type="PROSITE" id="PS51186"/>
    </source>
</evidence>